<protein>
    <submittedName>
        <fullName evidence="3">PAS domain S-box-containing protein/diguanylate cyclase (GGDEF)-like protein</fullName>
    </submittedName>
</protein>
<dbReference type="RefSeq" id="WP_133868492.1">
    <property type="nucleotide sequence ID" value="NZ_SOAU01000001.1"/>
</dbReference>
<dbReference type="Gene3D" id="3.30.70.270">
    <property type="match status" value="1"/>
</dbReference>
<dbReference type="NCBIfam" id="TIGR00229">
    <property type="entry name" value="sensory_box"/>
    <property type="match status" value="1"/>
</dbReference>
<evidence type="ECO:0000259" key="2">
    <source>
        <dbReference type="PROSITE" id="PS50887"/>
    </source>
</evidence>
<dbReference type="Pfam" id="PF00990">
    <property type="entry name" value="GGDEF"/>
    <property type="match status" value="1"/>
</dbReference>
<feature type="domain" description="PAS" evidence="1">
    <location>
        <begin position="12"/>
        <end position="82"/>
    </location>
</feature>
<name>A0A4R7HXZ6_9ACTN</name>
<reference evidence="3 4" key="1">
    <citation type="submission" date="2019-03" db="EMBL/GenBank/DDBJ databases">
        <title>Sequencing the genomes of 1000 actinobacteria strains.</title>
        <authorList>
            <person name="Klenk H.-P."/>
        </authorList>
    </citation>
    <scope>NUCLEOTIDE SEQUENCE [LARGE SCALE GENOMIC DNA]</scope>
    <source>
        <strain evidence="3 4">DSM 18936</strain>
    </source>
</reference>
<organism evidence="3 4">
    <name type="scientific">Ilumatobacter fluminis</name>
    <dbReference type="NCBI Taxonomy" id="467091"/>
    <lineage>
        <taxon>Bacteria</taxon>
        <taxon>Bacillati</taxon>
        <taxon>Actinomycetota</taxon>
        <taxon>Acidimicrobiia</taxon>
        <taxon>Acidimicrobiales</taxon>
        <taxon>Ilumatobacteraceae</taxon>
        <taxon>Ilumatobacter</taxon>
    </lineage>
</organism>
<evidence type="ECO:0000313" key="4">
    <source>
        <dbReference type="Proteomes" id="UP000294558"/>
    </source>
</evidence>
<dbReference type="PROSITE" id="PS50887">
    <property type="entry name" value="GGDEF"/>
    <property type="match status" value="1"/>
</dbReference>
<evidence type="ECO:0000313" key="3">
    <source>
        <dbReference type="EMBL" id="TDT16092.1"/>
    </source>
</evidence>
<dbReference type="Pfam" id="PF00989">
    <property type="entry name" value="PAS"/>
    <property type="match status" value="1"/>
</dbReference>
<comment type="caution">
    <text evidence="3">The sequence shown here is derived from an EMBL/GenBank/DDBJ whole genome shotgun (WGS) entry which is preliminary data.</text>
</comment>
<dbReference type="CDD" id="cd01949">
    <property type="entry name" value="GGDEF"/>
    <property type="match status" value="1"/>
</dbReference>
<dbReference type="InterPro" id="IPR000014">
    <property type="entry name" value="PAS"/>
</dbReference>
<keyword evidence="4" id="KW-1185">Reference proteome</keyword>
<sequence length="457" mass="48788">MTEARHPRLPQDPRFYETVLDLVPTPVLVVNADGTVSYGNQALLELSGWTLDDGIGMQMLDAVHPDDLPSVMEAYQGVASASANDATTNGPWLPIRFRIIARDGRIIPMEATGVNALGDGAVDGIVYHVRNCRDDELLAEVFAGVASHDPVAQGCAPLVERLALPPHAMAVAVFEQHANGTARCVVASDDVVAKLPATTVSPVPWAGLSTEPARTELDMLPADVAATLREAGFGSVFHAGAHSPDFDMTLRLVACTSVDHPSVQGPISQITQARELLSLIATKAHNDRTIASNAMRDDLTGLPNRLGLSHRFDRIMATTDDCAVMFIDIDRFKPINDVYGHAAGDHVLATIADRLVRAVRPDDFVSRIGGDEFVVVLTDAAGRLANTTVRQLADRIIAVLSEPIGYEGQTIEVGASVGIALGHHRNLEELIAKADGAMYRAKRAGGDRHHVSIDSAA</sequence>
<dbReference type="InterPro" id="IPR000160">
    <property type="entry name" value="GGDEF_dom"/>
</dbReference>
<dbReference type="CDD" id="cd00130">
    <property type="entry name" value="PAS"/>
    <property type="match status" value="1"/>
</dbReference>
<dbReference type="EMBL" id="SOAU01000001">
    <property type="protein sequence ID" value="TDT16092.1"/>
    <property type="molecule type" value="Genomic_DNA"/>
</dbReference>
<accession>A0A4R7HXZ6</accession>
<dbReference type="SMART" id="SM00267">
    <property type="entry name" value="GGDEF"/>
    <property type="match status" value="1"/>
</dbReference>
<dbReference type="OrthoDB" id="8526884at2"/>
<dbReference type="InterPro" id="IPR035965">
    <property type="entry name" value="PAS-like_dom_sf"/>
</dbReference>
<gene>
    <name evidence="3" type="ORF">BDK89_1674</name>
</gene>
<dbReference type="InterPro" id="IPR043128">
    <property type="entry name" value="Rev_trsase/Diguanyl_cyclase"/>
</dbReference>
<dbReference type="Gene3D" id="3.30.450.20">
    <property type="entry name" value="PAS domain"/>
    <property type="match status" value="1"/>
</dbReference>
<evidence type="ECO:0000259" key="1">
    <source>
        <dbReference type="PROSITE" id="PS50112"/>
    </source>
</evidence>
<proteinExistence type="predicted"/>
<dbReference type="AlphaFoldDB" id="A0A4R7HXZ6"/>
<dbReference type="Proteomes" id="UP000294558">
    <property type="component" value="Unassembled WGS sequence"/>
</dbReference>
<dbReference type="SUPFAM" id="SSF55073">
    <property type="entry name" value="Nucleotide cyclase"/>
    <property type="match status" value="1"/>
</dbReference>
<dbReference type="GO" id="GO:0006355">
    <property type="term" value="P:regulation of DNA-templated transcription"/>
    <property type="evidence" value="ECO:0007669"/>
    <property type="project" value="InterPro"/>
</dbReference>
<dbReference type="PANTHER" id="PTHR44757">
    <property type="entry name" value="DIGUANYLATE CYCLASE DGCP"/>
    <property type="match status" value="1"/>
</dbReference>
<dbReference type="SUPFAM" id="SSF55785">
    <property type="entry name" value="PYP-like sensor domain (PAS domain)"/>
    <property type="match status" value="1"/>
</dbReference>
<feature type="domain" description="GGDEF" evidence="2">
    <location>
        <begin position="320"/>
        <end position="454"/>
    </location>
</feature>
<dbReference type="SMART" id="SM00091">
    <property type="entry name" value="PAS"/>
    <property type="match status" value="1"/>
</dbReference>
<dbReference type="InterPro" id="IPR013767">
    <property type="entry name" value="PAS_fold"/>
</dbReference>
<dbReference type="InterPro" id="IPR029787">
    <property type="entry name" value="Nucleotide_cyclase"/>
</dbReference>
<dbReference type="PROSITE" id="PS50112">
    <property type="entry name" value="PAS"/>
    <property type="match status" value="1"/>
</dbReference>
<dbReference type="PANTHER" id="PTHR44757:SF2">
    <property type="entry name" value="BIOFILM ARCHITECTURE MAINTENANCE PROTEIN MBAA"/>
    <property type="match status" value="1"/>
</dbReference>
<dbReference type="InterPro" id="IPR052155">
    <property type="entry name" value="Biofilm_reg_signaling"/>
</dbReference>
<dbReference type="NCBIfam" id="TIGR00254">
    <property type="entry name" value="GGDEF"/>
    <property type="match status" value="1"/>
</dbReference>